<feature type="coiled-coil region" evidence="8">
    <location>
        <begin position="340"/>
        <end position="399"/>
    </location>
</feature>
<dbReference type="GO" id="GO:1990281">
    <property type="term" value="C:efflux pump complex"/>
    <property type="evidence" value="ECO:0007669"/>
    <property type="project" value="TreeGrafter"/>
</dbReference>
<dbReference type="SUPFAM" id="SSF56954">
    <property type="entry name" value="Outer membrane efflux proteins (OEP)"/>
    <property type="match status" value="1"/>
</dbReference>
<keyword evidence="4" id="KW-1134">Transmembrane beta strand</keyword>
<evidence type="ECO:0000256" key="9">
    <source>
        <dbReference type="SAM" id="SignalP"/>
    </source>
</evidence>
<accession>A0A4Q1C697</accession>
<evidence type="ECO:0000256" key="3">
    <source>
        <dbReference type="ARBA" id="ARBA00022448"/>
    </source>
</evidence>
<evidence type="ECO:0000313" key="11">
    <source>
        <dbReference type="Proteomes" id="UP000290218"/>
    </source>
</evidence>
<comment type="similarity">
    <text evidence="2">Belongs to the outer membrane factor (OMF) (TC 1.B.17) family.</text>
</comment>
<keyword evidence="9" id="KW-0732">Signal</keyword>
<dbReference type="InterPro" id="IPR003423">
    <property type="entry name" value="OMP_efflux"/>
</dbReference>
<dbReference type="InterPro" id="IPR051906">
    <property type="entry name" value="TolC-like"/>
</dbReference>
<feature type="chain" id="PRO_5020477687" evidence="9">
    <location>
        <begin position="25"/>
        <end position="458"/>
    </location>
</feature>
<evidence type="ECO:0000256" key="2">
    <source>
        <dbReference type="ARBA" id="ARBA00007613"/>
    </source>
</evidence>
<evidence type="ECO:0000256" key="1">
    <source>
        <dbReference type="ARBA" id="ARBA00004442"/>
    </source>
</evidence>
<evidence type="ECO:0000256" key="5">
    <source>
        <dbReference type="ARBA" id="ARBA00022692"/>
    </source>
</evidence>
<dbReference type="OrthoDB" id="180435at2"/>
<evidence type="ECO:0000256" key="7">
    <source>
        <dbReference type="ARBA" id="ARBA00023237"/>
    </source>
</evidence>
<keyword evidence="6" id="KW-0472">Membrane</keyword>
<dbReference type="Pfam" id="PF02321">
    <property type="entry name" value="OEP"/>
    <property type="match status" value="2"/>
</dbReference>
<keyword evidence="8" id="KW-0175">Coiled coil</keyword>
<proteinExistence type="inferred from homology"/>
<dbReference type="Proteomes" id="UP000290218">
    <property type="component" value="Unassembled WGS sequence"/>
</dbReference>
<reference evidence="10 11" key="1">
    <citation type="submission" date="2019-01" db="EMBL/GenBank/DDBJ databases">
        <title>Lacunisphaera sp. strain TWA-58.</title>
        <authorList>
            <person name="Chen W.-M."/>
        </authorList>
    </citation>
    <scope>NUCLEOTIDE SEQUENCE [LARGE SCALE GENOMIC DNA]</scope>
    <source>
        <strain evidence="10 11">TWA-58</strain>
    </source>
</reference>
<keyword evidence="3" id="KW-0813">Transport</keyword>
<evidence type="ECO:0000256" key="4">
    <source>
        <dbReference type="ARBA" id="ARBA00022452"/>
    </source>
</evidence>
<dbReference type="RefSeq" id="WP_129045760.1">
    <property type="nucleotide sequence ID" value="NZ_SDHX01000001.1"/>
</dbReference>
<protein>
    <submittedName>
        <fullName evidence="10">TolC family protein</fullName>
    </submittedName>
</protein>
<keyword evidence="7" id="KW-0998">Cell outer membrane</keyword>
<comment type="caution">
    <text evidence="10">The sequence shown here is derived from an EMBL/GenBank/DDBJ whole genome shotgun (WGS) entry which is preliminary data.</text>
</comment>
<dbReference type="PANTHER" id="PTHR30026">
    <property type="entry name" value="OUTER MEMBRANE PROTEIN TOLC"/>
    <property type="match status" value="1"/>
</dbReference>
<dbReference type="EMBL" id="SDHX01000001">
    <property type="protein sequence ID" value="RXK54395.1"/>
    <property type="molecule type" value="Genomic_DNA"/>
</dbReference>
<name>A0A4Q1C697_9BACT</name>
<evidence type="ECO:0000256" key="6">
    <source>
        <dbReference type="ARBA" id="ARBA00023136"/>
    </source>
</evidence>
<feature type="signal peptide" evidence="9">
    <location>
        <begin position="1"/>
        <end position="24"/>
    </location>
</feature>
<keyword evidence="11" id="KW-1185">Reference proteome</keyword>
<comment type="subcellular location">
    <subcellularLocation>
        <location evidence="1">Cell outer membrane</location>
    </subcellularLocation>
</comment>
<dbReference type="AlphaFoldDB" id="A0A4Q1C697"/>
<dbReference type="GO" id="GO:0015562">
    <property type="term" value="F:efflux transmembrane transporter activity"/>
    <property type="evidence" value="ECO:0007669"/>
    <property type="project" value="InterPro"/>
</dbReference>
<dbReference type="Gene3D" id="1.20.1600.10">
    <property type="entry name" value="Outer membrane efflux proteins (OEP)"/>
    <property type="match status" value="1"/>
</dbReference>
<dbReference type="GO" id="GO:0009279">
    <property type="term" value="C:cell outer membrane"/>
    <property type="evidence" value="ECO:0007669"/>
    <property type="project" value="UniProtKB-SubCell"/>
</dbReference>
<evidence type="ECO:0000256" key="8">
    <source>
        <dbReference type="SAM" id="Coils"/>
    </source>
</evidence>
<organism evidence="10 11">
    <name type="scientific">Oleiharenicola lentus</name>
    <dbReference type="NCBI Taxonomy" id="2508720"/>
    <lineage>
        <taxon>Bacteria</taxon>
        <taxon>Pseudomonadati</taxon>
        <taxon>Verrucomicrobiota</taxon>
        <taxon>Opitutia</taxon>
        <taxon>Opitutales</taxon>
        <taxon>Opitutaceae</taxon>
        <taxon>Oleiharenicola</taxon>
    </lineage>
</organism>
<evidence type="ECO:0000313" key="10">
    <source>
        <dbReference type="EMBL" id="RXK54395.1"/>
    </source>
</evidence>
<dbReference type="PANTHER" id="PTHR30026:SF20">
    <property type="entry name" value="OUTER MEMBRANE PROTEIN TOLC"/>
    <property type="match status" value="1"/>
</dbReference>
<keyword evidence="5" id="KW-0812">Transmembrane</keyword>
<sequence length="458" mass="49453">MRRRILSTSLALLTLMSALPSLRAADGPATPLTLEQALAEALEHNFAIRQAREQIRQQEGVVTQVTAAALPGVSAAANFQKSSTQTILSGATPGRTLPVFVPSGRYWRMSITARQNLYAGGGIRATVKEATLSRDAATLQLKATIDGALLDVRLKFYAILLARAQIAVEEQNLGVLEHQLRDVNVRFEVGSVSNFERLRAEVAVANARAPLIKARNDHRLAIEELRRAVGRADVRPAVPTGRSLEVVGELPAEVLEIELPSALARARTQRPELHRLARLVEAAEGGVNIARAGFLPTLAVSADAELRKGPSEKFSDSLRGWRAGAQGGWNVASRATAGRVKQAESLVEQAQLAREETELAVQVEVRRAVAALTQANELVTATRKSVEQAEEALRVAEERFKAGTSTQLELLQAQSALTVARTSRLRADYSHSVAVAQLRRAMGDSEMEYAENPAAEGT</sequence>
<gene>
    <name evidence="10" type="ORF">ESB00_00410</name>
</gene>
<dbReference type="GO" id="GO:0015288">
    <property type="term" value="F:porin activity"/>
    <property type="evidence" value="ECO:0007669"/>
    <property type="project" value="TreeGrafter"/>
</dbReference>